<keyword evidence="8 22" id="KW-0436">Ligase</keyword>
<keyword evidence="13 22" id="KW-0133">Cell shape</keyword>
<comment type="caution">
    <text evidence="28">The sequence shown here is derived from an EMBL/GenBank/DDBJ whole genome shotgun (WGS) entry which is preliminary data.</text>
</comment>
<evidence type="ECO:0000313" key="29">
    <source>
        <dbReference type="Proteomes" id="UP000194903"/>
    </source>
</evidence>
<organism evidence="28 29">
    <name type="scientific">Butyricicoccus porcorum</name>
    <dbReference type="NCBI Taxonomy" id="1945634"/>
    <lineage>
        <taxon>Bacteria</taxon>
        <taxon>Bacillati</taxon>
        <taxon>Bacillota</taxon>
        <taxon>Clostridia</taxon>
        <taxon>Eubacteriales</taxon>
        <taxon>Butyricicoccaceae</taxon>
        <taxon>Butyricicoccus</taxon>
    </lineage>
</organism>
<dbReference type="Pfam" id="PF07478">
    <property type="entry name" value="Dala_Dala_lig_C"/>
    <property type="match status" value="1"/>
</dbReference>
<keyword evidence="16 22" id="KW-0961">Cell wall biogenesis/degradation</keyword>
<evidence type="ECO:0000256" key="14">
    <source>
        <dbReference type="ARBA" id="ARBA00022984"/>
    </source>
</evidence>
<dbReference type="PIRSF" id="PIRSF039102">
    <property type="entry name" value="Ddl/VanB"/>
    <property type="match status" value="1"/>
</dbReference>
<feature type="binding site" evidence="24">
    <location>
        <begin position="224"/>
        <end position="231"/>
    </location>
    <ligand>
        <name>ATP</name>
        <dbReference type="ChEBI" id="CHEBI:30616"/>
    </ligand>
</feature>
<evidence type="ECO:0000256" key="6">
    <source>
        <dbReference type="ARBA" id="ARBA00012216"/>
    </source>
</evidence>
<dbReference type="Proteomes" id="UP000194903">
    <property type="component" value="Unassembled WGS sequence"/>
</dbReference>
<dbReference type="RefSeq" id="WP_087022617.1">
    <property type="nucleotide sequence ID" value="NZ_NHOC01000019.1"/>
</dbReference>
<feature type="active site" evidence="23">
    <location>
        <position position="16"/>
    </location>
</feature>
<dbReference type="InterPro" id="IPR011761">
    <property type="entry name" value="ATP-grasp"/>
</dbReference>
<dbReference type="InterPro" id="IPR000291">
    <property type="entry name" value="D-Ala_lig_Van_CS"/>
</dbReference>
<keyword evidence="29" id="KW-1185">Reference proteome</keyword>
<dbReference type="InterPro" id="IPR013815">
    <property type="entry name" value="ATP_grasp_subdomain_1"/>
</dbReference>
<evidence type="ECO:0000256" key="21">
    <source>
        <dbReference type="ARBA" id="ARBA00077154"/>
    </source>
</evidence>
<dbReference type="Pfam" id="PF01820">
    <property type="entry name" value="Dala_Dala_lig_N"/>
    <property type="match status" value="1"/>
</dbReference>
<evidence type="ECO:0000256" key="13">
    <source>
        <dbReference type="ARBA" id="ARBA00022960"/>
    </source>
</evidence>
<dbReference type="NCBIfam" id="NF002528">
    <property type="entry name" value="PRK01966.1-4"/>
    <property type="match status" value="1"/>
</dbReference>
<dbReference type="InterPro" id="IPR005905">
    <property type="entry name" value="D_ala_D_ala"/>
</dbReference>
<feature type="binding site" evidence="24">
    <location>
        <begin position="317"/>
        <end position="318"/>
    </location>
    <ligand>
        <name>ATP</name>
        <dbReference type="ChEBI" id="CHEBI:30616"/>
    </ligand>
</feature>
<evidence type="ECO:0000256" key="17">
    <source>
        <dbReference type="ARBA" id="ARBA00047614"/>
    </source>
</evidence>
<comment type="similarity">
    <text evidence="5 22">Belongs to the D-alanine--D-alanine ligase family.</text>
</comment>
<comment type="cofactor">
    <cofactor evidence="25">
        <name>Mg(2+)</name>
        <dbReference type="ChEBI" id="CHEBI:18420"/>
    </cofactor>
    <cofactor evidence="25">
        <name>Mn(2+)</name>
        <dbReference type="ChEBI" id="CHEBI:29035"/>
    </cofactor>
    <text evidence="25">Binds 2 magnesium or manganese ions per subunit.</text>
</comment>
<dbReference type="SUPFAM" id="SSF56059">
    <property type="entry name" value="Glutathione synthetase ATP-binding domain-like"/>
    <property type="match status" value="1"/>
</dbReference>
<dbReference type="GO" id="GO:0005829">
    <property type="term" value="C:cytosol"/>
    <property type="evidence" value="ECO:0007669"/>
    <property type="project" value="TreeGrafter"/>
</dbReference>
<feature type="domain" description="ATP-grasp" evidence="27">
    <location>
        <begin position="144"/>
        <end position="351"/>
    </location>
</feature>
<feature type="binding site" evidence="24">
    <location>
        <position position="140"/>
    </location>
    <ligand>
        <name>ATP</name>
        <dbReference type="ChEBI" id="CHEBI:30616"/>
    </ligand>
</feature>
<feature type="active site" evidence="23">
    <location>
        <position position="329"/>
    </location>
</feature>
<comment type="pathway">
    <text evidence="4 22">Cell wall biogenesis; peptidoglycan biosynthesis.</text>
</comment>
<feature type="binding site" evidence="25">
    <location>
        <position position="318"/>
    </location>
    <ligand>
        <name>Mg(2+)</name>
        <dbReference type="ChEBI" id="CHEBI:18420"/>
        <label>2</label>
    </ligand>
</feature>
<dbReference type="GO" id="GO:0009252">
    <property type="term" value="P:peptidoglycan biosynthetic process"/>
    <property type="evidence" value="ECO:0007669"/>
    <property type="project" value="UniProtKB-UniRule"/>
</dbReference>
<evidence type="ECO:0000256" key="22">
    <source>
        <dbReference type="HAMAP-Rule" id="MF_00047"/>
    </source>
</evidence>
<keyword evidence="15 25" id="KW-0464">Manganese</keyword>
<dbReference type="GO" id="GO:0046872">
    <property type="term" value="F:metal ion binding"/>
    <property type="evidence" value="ECO:0007669"/>
    <property type="project" value="UniProtKB-KW"/>
</dbReference>
<comment type="catalytic activity">
    <reaction evidence="17 22">
        <text>2 D-alanine + ATP = D-alanyl-D-alanine + ADP + phosphate + H(+)</text>
        <dbReference type="Rhea" id="RHEA:11224"/>
        <dbReference type="ChEBI" id="CHEBI:15378"/>
        <dbReference type="ChEBI" id="CHEBI:30616"/>
        <dbReference type="ChEBI" id="CHEBI:43474"/>
        <dbReference type="ChEBI" id="CHEBI:57416"/>
        <dbReference type="ChEBI" id="CHEBI:57822"/>
        <dbReference type="ChEBI" id="CHEBI:456216"/>
        <dbReference type="EC" id="6.3.2.4"/>
    </reaction>
</comment>
<evidence type="ECO:0000256" key="18">
    <source>
        <dbReference type="ARBA" id="ARBA00060592"/>
    </source>
</evidence>
<feature type="binding site" evidence="24">
    <location>
        <begin position="194"/>
        <end position="195"/>
    </location>
    <ligand>
        <name>ATP</name>
        <dbReference type="ChEBI" id="CHEBI:30616"/>
    </ligand>
</feature>
<dbReference type="EC" id="6.3.2.4" evidence="6 22"/>
<dbReference type="FunFam" id="3.30.1490.20:FF:000007">
    <property type="entry name" value="D-alanine--D-alanine ligase"/>
    <property type="match status" value="1"/>
</dbReference>
<keyword evidence="14 22" id="KW-0573">Peptidoglycan synthesis</keyword>
<dbReference type="InterPro" id="IPR016185">
    <property type="entry name" value="PreATP-grasp_dom_sf"/>
</dbReference>
<dbReference type="NCBIfam" id="NF002378">
    <property type="entry name" value="PRK01372.1"/>
    <property type="match status" value="1"/>
</dbReference>
<feature type="active site" evidence="23">
    <location>
        <position position="194"/>
    </location>
</feature>
<evidence type="ECO:0000313" key="28">
    <source>
        <dbReference type="EMBL" id="OUM19454.1"/>
    </source>
</evidence>
<dbReference type="HAMAP" id="MF_00047">
    <property type="entry name" value="Dala_Dala_lig"/>
    <property type="match status" value="1"/>
</dbReference>
<comment type="pathway">
    <text evidence="18">Glycan biosynthesis.</text>
</comment>
<dbReference type="EMBL" id="NHOC01000019">
    <property type="protein sequence ID" value="OUM19454.1"/>
    <property type="molecule type" value="Genomic_DNA"/>
</dbReference>
<evidence type="ECO:0000256" key="4">
    <source>
        <dbReference type="ARBA" id="ARBA00004752"/>
    </source>
</evidence>
<evidence type="ECO:0000256" key="8">
    <source>
        <dbReference type="ARBA" id="ARBA00022598"/>
    </source>
</evidence>
<dbReference type="InterPro" id="IPR011127">
    <property type="entry name" value="Dala_Dala_lig_N"/>
</dbReference>
<evidence type="ECO:0000256" key="26">
    <source>
        <dbReference type="PROSITE-ProRule" id="PRU00409"/>
    </source>
</evidence>
<evidence type="ECO:0000256" key="7">
    <source>
        <dbReference type="ARBA" id="ARBA00022490"/>
    </source>
</evidence>
<feature type="binding site" evidence="25">
    <location>
        <position position="320"/>
    </location>
    <ligand>
        <name>Mg(2+)</name>
        <dbReference type="ChEBI" id="CHEBI:18420"/>
        <label>2</label>
    </ligand>
</feature>
<evidence type="ECO:0000256" key="5">
    <source>
        <dbReference type="ARBA" id="ARBA00010871"/>
    </source>
</evidence>
<dbReference type="FunFam" id="3.30.470.20:FF:000008">
    <property type="entry name" value="D-alanine--D-alanine ligase"/>
    <property type="match status" value="1"/>
</dbReference>
<evidence type="ECO:0000259" key="27">
    <source>
        <dbReference type="PROSITE" id="PS50975"/>
    </source>
</evidence>
<dbReference type="PROSITE" id="PS00843">
    <property type="entry name" value="DALA_DALA_LIGASE_1"/>
    <property type="match status" value="1"/>
</dbReference>
<evidence type="ECO:0000256" key="23">
    <source>
        <dbReference type="PIRSR" id="PIRSR039102-1"/>
    </source>
</evidence>
<evidence type="ECO:0000256" key="16">
    <source>
        <dbReference type="ARBA" id="ARBA00023316"/>
    </source>
</evidence>
<evidence type="ECO:0000256" key="24">
    <source>
        <dbReference type="PIRSR" id="PIRSR039102-2"/>
    </source>
</evidence>
<accession>A0A252F0W7</accession>
<dbReference type="Gene3D" id="3.30.1490.20">
    <property type="entry name" value="ATP-grasp fold, A domain"/>
    <property type="match status" value="1"/>
</dbReference>
<dbReference type="AlphaFoldDB" id="A0A252F0W7"/>
<comment type="cofactor">
    <cofactor evidence="1">
        <name>Mn(2+)</name>
        <dbReference type="ChEBI" id="CHEBI:29035"/>
    </cofactor>
</comment>
<dbReference type="NCBIfam" id="TIGR01205">
    <property type="entry name" value="D_ala_D_alaTIGR"/>
    <property type="match status" value="1"/>
</dbReference>
<gene>
    <name evidence="22" type="primary">ddl</name>
    <name evidence="28" type="ORF">CBW42_13465</name>
</gene>
<keyword evidence="12 25" id="KW-0460">Magnesium</keyword>
<keyword evidence="10 24" id="KW-0547">Nucleotide-binding</keyword>
<feature type="binding site" evidence="25">
    <location>
        <position position="304"/>
    </location>
    <ligand>
        <name>Mg(2+)</name>
        <dbReference type="ChEBI" id="CHEBI:18420"/>
        <label>1</label>
    </ligand>
</feature>
<dbReference type="PROSITE" id="PS50975">
    <property type="entry name" value="ATP_GRASP"/>
    <property type="match status" value="1"/>
</dbReference>
<feature type="binding site" evidence="25">
    <location>
        <position position="318"/>
    </location>
    <ligand>
        <name>Mg(2+)</name>
        <dbReference type="ChEBI" id="CHEBI:18420"/>
        <label>1</label>
    </ligand>
</feature>
<evidence type="ECO:0000256" key="20">
    <source>
        <dbReference type="ARBA" id="ARBA00076288"/>
    </source>
</evidence>
<keyword evidence="9 25" id="KW-0479">Metal-binding</keyword>
<dbReference type="UniPathway" id="UPA00219"/>
<evidence type="ECO:0000256" key="1">
    <source>
        <dbReference type="ARBA" id="ARBA00001936"/>
    </source>
</evidence>
<keyword evidence="11 26" id="KW-0067">ATP-binding</keyword>
<dbReference type="GO" id="GO:0071555">
    <property type="term" value="P:cell wall organization"/>
    <property type="evidence" value="ECO:0007669"/>
    <property type="project" value="UniProtKB-KW"/>
</dbReference>
<feature type="binding site" evidence="24">
    <location>
        <begin position="186"/>
        <end position="188"/>
    </location>
    <ligand>
        <name>ATP</name>
        <dbReference type="ChEBI" id="CHEBI:30616"/>
    </ligand>
</feature>
<evidence type="ECO:0000256" key="19">
    <source>
        <dbReference type="ARBA" id="ARBA00068427"/>
    </source>
</evidence>
<dbReference type="Gene3D" id="3.40.50.20">
    <property type="match status" value="1"/>
</dbReference>
<evidence type="ECO:0000256" key="15">
    <source>
        <dbReference type="ARBA" id="ARBA00023211"/>
    </source>
</evidence>
<sequence>MDKMNLVVVFGGVSSEHDISCISAASILRNADADKYEIYPVGITKSGSWKLFESTDYDSVENGSWETSEQAVPAMLSPDRGTHGLLVLRESGAEVIHADCVFPVLHGIGGEDGTLQGLLELAHIPYVGPGVAASACSMDKSLTKIIVEQEGVRQAAFYLARRSAFRADAEAVCAEAEQKLGAYPVFVKPCSEGSSVGVSKATDRASLKKGLEEAFRYDAKVLVEEFIDGHEIEVAVLGNDAPTASVAGEIAPSQEFYTFEAKYVDGTSGLYIPAHISDSAMANVREAAVRVYTALGCKVLSRVDFFCTYADDEIVFNEINTLPGFTSISMYPKLQEHMGLSYSALIDALVSLAMERYDG</sequence>
<dbReference type="GO" id="GO:0005524">
    <property type="term" value="F:ATP binding"/>
    <property type="evidence" value="ECO:0007669"/>
    <property type="project" value="UniProtKB-UniRule"/>
</dbReference>
<keyword evidence="7 22" id="KW-0963">Cytoplasm</keyword>
<reference evidence="28 29" key="1">
    <citation type="submission" date="2017-05" db="EMBL/GenBank/DDBJ databases">
        <title>Butyricicoccus porcorum sp. nov. a butyrate-producing bacterium from the swine intestinal tract.</title>
        <authorList>
            <person name="Trachsel J."/>
            <person name="Humphrey S."/>
            <person name="Allen H.K."/>
        </authorList>
    </citation>
    <scope>NUCLEOTIDE SEQUENCE [LARGE SCALE GENOMIC DNA]</scope>
    <source>
        <strain evidence="28">BB10</strain>
    </source>
</reference>
<comment type="subcellular location">
    <subcellularLocation>
        <location evidence="3 22">Cytoplasm</location>
    </subcellularLocation>
</comment>
<dbReference type="PROSITE" id="PS00844">
    <property type="entry name" value="DALA_DALA_LIGASE_2"/>
    <property type="match status" value="1"/>
</dbReference>
<evidence type="ECO:0000256" key="12">
    <source>
        <dbReference type="ARBA" id="ARBA00022842"/>
    </source>
</evidence>
<dbReference type="InterPro" id="IPR011095">
    <property type="entry name" value="Dala_Dala_lig_C"/>
</dbReference>
<dbReference type="Gene3D" id="3.30.470.20">
    <property type="entry name" value="ATP-grasp fold, B domain"/>
    <property type="match status" value="1"/>
</dbReference>
<name>A0A252F0W7_9FIRM</name>
<dbReference type="PANTHER" id="PTHR23132">
    <property type="entry name" value="D-ALANINE--D-ALANINE LIGASE"/>
    <property type="match status" value="1"/>
</dbReference>
<evidence type="ECO:0000256" key="25">
    <source>
        <dbReference type="PIRSR" id="PIRSR039102-3"/>
    </source>
</evidence>
<evidence type="ECO:0000256" key="3">
    <source>
        <dbReference type="ARBA" id="ARBA00004496"/>
    </source>
</evidence>
<dbReference type="PANTHER" id="PTHR23132:SF25">
    <property type="entry name" value="D-ALANINE--D-ALANINE LIGASE A"/>
    <property type="match status" value="1"/>
</dbReference>
<proteinExistence type="inferred from homology"/>
<evidence type="ECO:0000256" key="10">
    <source>
        <dbReference type="ARBA" id="ARBA00022741"/>
    </source>
</evidence>
<dbReference type="SUPFAM" id="SSF52440">
    <property type="entry name" value="PreATP-grasp domain"/>
    <property type="match status" value="1"/>
</dbReference>
<evidence type="ECO:0000256" key="11">
    <source>
        <dbReference type="ARBA" id="ARBA00022840"/>
    </source>
</evidence>
<evidence type="ECO:0000256" key="2">
    <source>
        <dbReference type="ARBA" id="ARBA00003921"/>
    </source>
</evidence>
<dbReference type="GO" id="GO:0008360">
    <property type="term" value="P:regulation of cell shape"/>
    <property type="evidence" value="ECO:0007669"/>
    <property type="project" value="UniProtKB-KW"/>
</dbReference>
<evidence type="ECO:0000256" key="9">
    <source>
        <dbReference type="ARBA" id="ARBA00022723"/>
    </source>
</evidence>
<comment type="function">
    <text evidence="2 22">Cell wall formation.</text>
</comment>
<protein>
    <recommendedName>
        <fullName evidence="19 22">D-alanine--D-alanine ligase</fullName>
        <ecNumber evidence="6 22">6.3.2.4</ecNumber>
    </recommendedName>
    <alternativeName>
        <fullName evidence="21 22">D-Ala-D-Ala ligase</fullName>
    </alternativeName>
    <alternativeName>
        <fullName evidence="20 22">D-alanylalanine synthetase</fullName>
    </alternativeName>
</protein>
<dbReference type="GO" id="GO:0008716">
    <property type="term" value="F:D-alanine-D-alanine ligase activity"/>
    <property type="evidence" value="ECO:0007669"/>
    <property type="project" value="UniProtKB-UniRule"/>
</dbReference>
<dbReference type="OrthoDB" id="9813261at2"/>